<evidence type="ECO:0000256" key="3">
    <source>
        <dbReference type="ARBA" id="ARBA00022782"/>
    </source>
</evidence>
<evidence type="ECO:0000256" key="6">
    <source>
        <dbReference type="ARBA" id="ARBA00023242"/>
    </source>
</evidence>
<reference evidence="8" key="1">
    <citation type="journal article" date="2016" name="Nat. Genet.">
        <title>A high-quality carrot genome assembly provides new insights into carotenoid accumulation and asterid genome evolution.</title>
        <authorList>
            <person name="Iorizzo M."/>
            <person name="Ellison S."/>
            <person name="Senalik D."/>
            <person name="Zeng P."/>
            <person name="Satapoomin P."/>
            <person name="Huang J."/>
            <person name="Bowman M."/>
            <person name="Iovene M."/>
            <person name="Sanseverino W."/>
            <person name="Cavagnaro P."/>
            <person name="Yildiz M."/>
            <person name="Macko-Podgorni A."/>
            <person name="Moranska E."/>
            <person name="Grzebelus E."/>
            <person name="Grzebelus D."/>
            <person name="Ashrafi H."/>
            <person name="Zheng Z."/>
            <person name="Cheng S."/>
            <person name="Spooner D."/>
            <person name="Van Deynze A."/>
            <person name="Simon P."/>
        </authorList>
    </citation>
    <scope>NUCLEOTIDE SEQUENCE [LARGE SCALE GENOMIC DNA]</scope>
    <source>
        <tissue evidence="8">Leaf</tissue>
    </source>
</reference>
<dbReference type="Pfam" id="PF00249">
    <property type="entry name" value="Myb_DNA-binding"/>
    <property type="match status" value="1"/>
</dbReference>
<keyword evidence="4" id="KW-0805">Transcription regulation</keyword>
<dbReference type="KEGG" id="dcr:108200194"/>
<dbReference type="OrthoDB" id="551907at2759"/>
<accession>A0A166IWV0</accession>
<evidence type="ECO:0000313" key="8">
    <source>
        <dbReference type="EMBL" id="KZN11575.1"/>
    </source>
</evidence>
<dbReference type="PANTHER" id="PTHR31496">
    <property type="entry name" value="TRANSCRIPTION FACTOR KAN2-RELATED"/>
    <property type="match status" value="1"/>
</dbReference>
<dbReference type="GO" id="GO:0010158">
    <property type="term" value="P:abaxial cell fate specification"/>
    <property type="evidence" value="ECO:0007669"/>
    <property type="project" value="InterPro"/>
</dbReference>
<dbReference type="Gramene" id="KZN11575">
    <property type="protein sequence ID" value="KZN11575"/>
    <property type="gene ID" value="DCAR_004231"/>
</dbReference>
<evidence type="ECO:0000259" key="7">
    <source>
        <dbReference type="Pfam" id="PF00249"/>
    </source>
</evidence>
<dbReference type="STRING" id="79200.A0A166IWV0"/>
<dbReference type="AlphaFoldDB" id="A0A166IWV0"/>
<sequence>MMSSSQNYIVSATRIRPYVRSKNPRLRWSEELHKSFVLAVERLGGEDRATPKMILQLMDVKGVTISHVKSHLQMYRSMKHEQMIHAAEVEARRQAAPGTNYFNYSDASDKKVANSMAENFLTPPAWINMYEANWNESCASEPAFHFNGESVRGFCGNGKEKMLLDTVAGDGGCSASSSNSRGSDMSVTTRDADDISLELTLGFN</sequence>
<evidence type="ECO:0000256" key="5">
    <source>
        <dbReference type="ARBA" id="ARBA00023163"/>
    </source>
</evidence>
<dbReference type="InterPro" id="IPR001005">
    <property type="entry name" value="SANT/Myb"/>
</dbReference>
<protein>
    <recommendedName>
        <fullName evidence="7">Myb-like domain-containing protein</fullName>
    </recommendedName>
</protein>
<gene>
    <name evidence="8" type="ORF">DCAR_004231</name>
</gene>
<keyword evidence="6" id="KW-0539">Nucleus</keyword>
<evidence type="ECO:0000256" key="1">
    <source>
        <dbReference type="ARBA" id="ARBA00004123"/>
    </source>
</evidence>
<dbReference type="NCBIfam" id="TIGR01557">
    <property type="entry name" value="myb_SHAQKYF"/>
    <property type="match status" value="1"/>
</dbReference>
<dbReference type="SUPFAM" id="SSF46689">
    <property type="entry name" value="Homeodomain-like"/>
    <property type="match status" value="1"/>
</dbReference>
<keyword evidence="5" id="KW-0804">Transcription</keyword>
<comment type="subcellular location">
    <subcellularLocation>
        <location evidence="1">Nucleus</location>
    </subcellularLocation>
</comment>
<dbReference type="EMBL" id="LNRQ01000001">
    <property type="protein sequence ID" value="KZN11575.1"/>
    <property type="molecule type" value="Genomic_DNA"/>
</dbReference>
<dbReference type="InterPro" id="IPR009057">
    <property type="entry name" value="Homeodomain-like_sf"/>
</dbReference>
<feature type="domain" description="Myb-like" evidence="7">
    <location>
        <begin position="25"/>
        <end position="76"/>
    </location>
</feature>
<comment type="caution">
    <text evidence="8">The sequence shown here is derived from an EMBL/GenBank/DDBJ whole genome shotgun (WGS) entry which is preliminary data.</text>
</comment>
<dbReference type="FunFam" id="1.10.10.60:FF:000002">
    <property type="entry name" value="Myb family transcription factor"/>
    <property type="match status" value="1"/>
</dbReference>
<dbReference type="InterPro" id="IPR006447">
    <property type="entry name" value="Myb_dom_plants"/>
</dbReference>
<dbReference type="GO" id="GO:0000976">
    <property type="term" value="F:transcription cis-regulatory region binding"/>
    <property type="evidence" value="ECO:0007669"/>
    <property type="project" value="InterPro"/>
</dbReference>
<dbReference type="Gene3D" id="1.10.10.60">
    <property type="entry name" value="Homeodomain-like"/>
    <property type="match status" value="1"/>
</dbReference>
<proteinExistence type="predicted"/>
<evidence type="ECO:0000256" key="2">
    <source>
        <dbReference type="ARBA" id="ARBA00022473"/>
    </source>
</evidence>
<dbReference type="InterPro" id="IPR044847">
    <property type="entry name" value="KAN_fam"/>
</dbReference>
<organism evidence="8">
    <name type="scientific">Daucus carota subsp. sativus</name>
    <name type="common">Carrot</name>
    <dbReference type="NCBI Taxonomy" id="79200"/>
    <lineage>
        <taxon>Eukaryota</taxon>
        <taxon>Viridiplantae</taxon>
        <taxon>Streptophyta</taxon>
        <taxon>Embryophyta</taxon>
        <taxon>Tracheophyta</taxon>
        <taxon>Spermatophyta</taxon>
        <taxon>Magnoliopsida</taxon>
        <taxon>eudicotyledons</taxon>
        <taxon>Gunneridae</taxon>
        <taxon>Pentapetalae</taxon>
        <taxon>asterids</taxon>
        <taxon>campanulids</taxon>
        <taxon>Apiales</taxon>
        <taxon>Apiaceae</taxon>
        <taxon>Apioideae</taxon>
        <taxon>Scandiceae</taxon>
        <taxon>Daucinae</taxon>
        <taxon>Daucus</taxon>
        <taxon>Daucus sect. Daucus</taxon>
    </lineage>
</organism>
<keyword evidence="3" id="KW-0221">Differentiation</keyword>
<name>A0A166IWV0_DAUCS</name>
<dbReference type="GO" id="GO:0005634">
    <property type="term" value="C:nucleus"/>
    <property type="evidence" value="ECO:0007669"/>
    <property type="project" value="UniProtKB-SubCell"/>
</dbReference>
<dbReference type="PANTHER" id="PTHR31496:SF19">
    <property type="entry name" value="TWO-COMPONENT RESPONSE REGULATOR ARR13"/>
    <property type="match status" value="1"/>
</dbReference>
<keyword evidence="2" id="KW-0217">Developmental protein</keyword>
<evidence type="ECO:0000256" key="4">
    <source>
        <dbReference type="ARBA" id="ARBA00023015"/>
    </source>
</evidence>
<dbReference type="GO" id="GO:0006355">
    <property type="term" value="P:regulation of DNA-templated transcription"/>
    <property type="evidence" value="ECO:0007669"/>
    <property type="project" value="InterPro"/>
</dbReference>